<dbReference type="AlphaFoldDB" id="A0A0S4J6L2"/>
<gene>
    <name evidence="1" type="ORF">BSAL_89410</name>
</gene>
<accession>A0A0S4J6L2</accession>
<dbReference type="EMBL" id="CYKH01001150">
    <property type="protein sequence ID" value="CUG85210.1"/>
    <property type="molecule type" value="Genomic_DNA"/>
</dbReference>
<sequence length="64" mass="6722">MAKGGDFDWQQAAMDEQAEAANVPGHLNINFNMNIDYTPGVGGNSDLAGIVGMLENLIGGNQTQ</sequence>
<dbReference type="VEuPathDB" id="TriTrypDB:BSAL_89410"/>
<organism evidence="1 2">
    <name type="scientific">Bodo saltans</name>
    <name type="common">Flagellated protozoan</name>
    <dbReference type="NCBI Taxonomy" id="75058"/>
    <lineage>
        <taxon>Eukaryota</taxon>
        <taxon>Discoba</taxon>
        <taxon>Euglenozoa</taxon>
        <taxon>Kinetoplastea</taxon>
        <taxon>Metakinetoplastina</taxon>
        <taxon>Eubodonida</taxon>
        <taxon>Bodonidae</taxon>
        <taxon>Bodo</taxon>
    </lineage>
</organism>
<protein>
    <submittedName>
        <fullName evidence="1">Uncharacterized protein</fullName>
    </submittedName>
</protein>
<evidence type="ECO:0000313" key="2">
    <source>
        <dbReference type="Proteomes" id="UP000051952"/>
    </source>
</evidence>
<evidence type="ECO:0000313" key="1">
    <source>
        <dbReference type="EMBL" id="CUG85210.1"/>
    </source>
</evidence>
<name>A0A0S4J6L2_BODSA</name>
<reference evidence="2" key="1">
    <citation type="submission" date="2015-09" db="EMBL/GenBank/DDBJ databases">
        <authorList>
            <consortium name="Pathogen Informatics"/>
        </authorList>
    </citation>
    <scope>NUCLEOTIDE SEQUENCE [LARGE SCALE GENOMIC DNA]</scope>
    <source>
        <strain evidence="2">Lake Konstanz</strain>
    </source>
</reference>
<keyword evidence="2" id="KW-1185">Reference proteome</keyword>
<dbReference type="Proteomes" id="UP000051952">
    <property type="component" value="Unassembled WGS sequence"/>
</dbReference>
<proteinExistence type="predicted"/>